<dbReference type="Proteomes" id="UP000677457">
    <property type="component" value="Unassembled WGS sequence"/>
</dbReference>
<keyword evidence="3" id="KW-1185">Reference proteome</keyword>
<feature type="signal peptide" evidence="1">
    <location>
        <begin position="1"/>
        <end position="25"/>
    </location>
</feature>
<protein>
    <recommendedName>
        <fullName evidence="4">Secreted protein</fullName>
    </recommendedName>
</protein>
<sequence>MQARKLLTAAFAAIVMVVMPSAAYADGYGDVNCAITPNDPQCQVVAIDPGSGDGTGGSDGGGSLTCKLGGEIVPCYSEAWGWLGSDGCYYGKDDGRFLPDQWYIKLCYDPASGNTNFEGTVFLDDPPLTLAILAQRAVSRLTMPRPVIASNPV</sequence>
<evidence type="ECO:0000313" key="2">
    <source>
        <dbReference type="EMBL" id="GIM86620.1"/>
    </source>
</evidence>
<proteinExistence type="predicted"/>
<evidence type="ECO:0008006" key="4">
    <source>
        <dbReference type="Google" id="ProtNLM"/>
    </source>
</evidence>
<accession>A0ABQ4JUI0</accession>
<keyword evidence="1" id="KW-0732">Signal</keyword>
<dbReference type="RefSeq" id="WP_230533838.1">
    <property type="nucleotide sequence ID" value="NZ_BOQM01000026.1"/>
</dbReference>
<dbReference type="GeneID" id="93772509"/>
<evidence type="ECO:0000313" key="3">
    <source>
        <dbReference type="Proteomes" id="UP000677457"/>
    </source>
</evidence>
<feature type="chain" id="PRO_5046812282" description="Secreted protein" evidence="1">
    <location>
        <begin position="26"/>
        <end position="153"/>
    </location>
</feature>
<dbReference type="EMBL" id="BOQM01000026">
    <property type="protein sequence ID" value="GIM86620.1"/>
    <property type="molecule type" value="Genomic_DNA"/>
</dbReference>
<organism evidence="2 3">
    <name type="scientific">Salinispora arenicola</name>
    <dbReference type="NCBI Taxonomy" id="168697"/>
    <lineage>
        <taxon>Bacteria</taxon>
        <taxon>Bacillati</taxon>
        <taxon>Actinomycetota</taxon>
        <taxon>Actinomycetes</taxon>
        <taxon>Micromonosporales</taxon>
        <taxon>Micromonosporaceae</taxon>
        <taxon>Salinispora</taxon>
    </lineage>
</organism>
<name>A0ABQ4JUI0_SALAC</name>
<evidence type="ECO:0000256" key="1">
    <source>
        <dbReference type="SAM" id="SignalP"/>
    </source>
</evidence>
<comment type="caution">
    <text evidence="2">The sequence shown here is derived from an EMBL/GenBank/DDBJ whole genome shotgun (WGS) entry which is preliminary data.</text>
</comment>
<reference evidence="2 3" key="1">
    <citation type="submission" date="2021-03" db="EMBL/GenBank/DDBJ databases">
        <title>Whole genome shotgun sequence of Salinispora arenicola NBRC 105043.</title>
        <authorList>
            <person name="Komaki H."/>
            <person name="Tamura T."/>
        </authorList>
    </citation>
    <scope>NUCLEOTIDE SEQUENCE [LARGE SCALE GENOMIC DNA]</scope>
    <source>
        <strain evidence="2 3">NBRC 105043</strain>
    </source>
</reference>
<gene>
    <name evidence="2" type="ORF">Sar04_33560</name>
</gene>